<dbReference type="Proteomes" id="UP001056708">
    <property type="component" value="Chromosome"/>
</dbReference>
<dbReference type="Pfam" id="PF12565">
    <property type="entry name" value="DUF3747"/>
    <property type="match status" value="1"/>
</dbReference>
<evidence type="ECO:0000256" key="2">
    <source>
        <dbReference type="SAM" id="MobiDB-lite"/>
    </source>
</evidence>
<feature type="coiled-coil region" evidence="1">
    <location>
        <begin position="243"/>
        <end position="270"/>
    </location>
</feature>
<reference evidence="4" key="1">
    <citation type="submission" date="2022-06" db="EMBL/GenBank/DDBJ databases">
        <title>Genome sequence of Phormidium yuhuli AB48 isolated from an industrial photobioreactor environment.</title>
        <authorList>
            <person name="Qiu Y."/>
            <person name="Noonan A.J.C."/>
            <person name="Dofher K."/>
            <person name="Koch M."/>
            <person name="Kieft B."/>
            <person name="Lin X."/>
            <person name="Ziels R.M."/>
            <person name="Hallam S.J."/>
        </authorList>
    </citation>
    <scope>NUCLEOTIDE SEQUENCE</scope>
    <source>
        <strain evidence="4">AB48</strain>
    </source>
</reference>
<sequence length="334" mass="36910">MKTALRLAALSTLAVSSFGTSFAPQAAQAATFGERAVAQDNFVAVAAPVGNTGRHQLLVIEQQSNRRDCWSENGSIVNPLLANFDFSGICGRYTDSNGYSIRTGGQDLGVQYNLRTVRQGADLVLQGVPFLPNRPTIELGRAPYANDFVRIDLNEGWEFSKRTYQGRTLGHVYLSNSQSLSALTQNSNTSASRPSTPTPPQQPQEKQPAPQPAPQPSQPSQEQPVRDELAFSSSQQERISQIRQSYLAENARLEAQLNQARQELQEMMIGDASARQVRRQRNQVEGLRQRMSDNRFSSMMAVRDVMSVEQRTAFAQSMDLDNADMNAVLTALTR</sequence>
<feature type="compositionally biased region" description="Polar residues" evidence="2">
    <location>
        <begin position="181"/>
        <end position="193"/>
    </location>
</feature>
<proteinExistence type="predicted"/>
<accession>A0ABY5AKW3</accession>
<name>A0ABY5AKW3_9CYAN</name>
<gene>
    <name evidence="4" type="ORF">NEA10_12145</name>
</gene>
<evidence type="ECO:0000256" key="3">
    <source>
        <dbReference type="SAM" id="SignalP"/>
    </source>
</evidence>
<keyword evidence="3" id="KW-0732">Signal</keyword>
<keyword evidence="5" id="KW-1185">Reference proteome</keyword>
<feature type="region of interest" description="Disordered" evidence="2">
    <location>
        <begin position="181"/>
        <end position="236"/>
    </location>
</feature>
<dbReference type="RefSeq" id="WP_252660517.1">
    <property type="nucleotide sequence ID" value="NZ_CP098611.1"/>
</dbReference>
<organism evidence="4 5">
    <name type="scientific">Phormidium yuhuli AB48</name>
    <dbReference type="NCBI Taxonomy" id="2940671"/>
    <lineage>
        <taxon>Bacteria</taxon>
        <taxon>Bacillati</taxon>
        <taxon>Cyanobacteriota</taxon>
        <taxon>Cyanophyceae</taxon>
        <taxon>Oscillatoriophycideae</taxon>
        <taxon>Oscillatoriales</taxon>
        <taxon>Oscillatoriaceae</taxon>
        <taxon>Phormidium</taxon>
        <taxon>Phormidium yuhuli</taxon>
    </lineage>
</organism>
<keyword evidence="1" id="KW-0175">Coiled coil</keyword>
<feature type="signal peptide" evidence="3">
    <location>
        <begin position="1"/>
        <end position="29"/>
    </location>
</feature>
<protein>
    <submittedName>
        <fullName evidence="4">DUF3747 domain-containing protein</fullName>
    </submittedName>
</protein>
<evidence type="ECO:0000256" key="1">
    <source>
        <dbReference type="SAM" id="Coils"/>
    </source>
</evidence>
<evidence type="ECO:0000313" key="5">
    <source>
        <dbReference type="Proteomes" id="UP001056708"/>
    </source>
</evidence>
<evidence type="ECO:0000313" key="4">
    <source>
        <dbReference type="EMBL" id="USR89630.1"/>
    </source>
</evidence>
<dbReference type="InterPro" id="IPR022222">
    <property type="entry name" value="DUF3747"/>
</dbReference>
<feature type="chain" id="PRO_5047508739" evidence="3">
    <location>
        <begin position="30"/>
        <end position="334"/>
    </location>
</feature>
<dbReference type="EMBL" id="CP098611">
    <property type="protein sequence ID" value="USR89630.1"/>
    <property type="molecule type" value="Genomic_DNA"/>
</dbReference>
<dbReference type="Gene3D" id="1.20.120.1490">
    <property type="match status" value="1"/>
</dbReference>